<comment type="caution">
    <text evidence="1">The sequence shown here is derived from an EMBL/GenBank/DDBJ whole genome shotgun (WGS) entry which is preliminary data.</text>
</comment>
<sequence>MRATSDLVQLRQLSSSIAIDALDVGFVVPSTSLRRKHIALLEGAFAEDLISSCREELDQFIEGIMSLH</sequence>
<reference evidence="1" key="2">
    <citation type="submission" date="2020-11" db="EMBL/GenBank/DDBJ databases">
        <authorList>
            <person name="McCartney M.A."/>
            <person name="Auch B."/>
            <person name="Kono T."/>
            <person name="Mallez S."/>
            <person name="Becker A."/>
            <person name="Gohl D.M."/>
            <person name="Silverstein K.A.T."/>
            <person name="Koren S."/>
            <person name="Bechman K.B."/>
            <person name="Herman A."/>
            <person name="Abrahante J.E."/>
            <person name="Garbe J."/>
        </authorList>
    </citation>
    <scope>NUCLEOTIDE SEQUENCE</scope>
    <source>
        <strain evidence="1">Duluth1</strain>
        <tissue evidence="1">Whole animal</tissue>
    </source>
</reference>
<organism evidence="1 2">
    <name type="scientific">Dreissena polymorpha</name>
    <name type="common">Zebra mussel</name>
    <name type="synonym">Mytilus polymorpha</name>
    <dbReference type="NCBI Taxonomy" id="45954"/>
    <lineage>
        <taxon>Eukaryota</taxon>
        <taxon>Metazoa</taxon>
        <taxon>Spiralia</taxon>
        <taxon>Lophotrochozoa</taxon>
        <taxon>Mollusca</taxon>
        <taxon>Bivalvia</taxon>
        <taxon>Autobranchia</taxon>
        <taxon>Heteroconchia</taxon>
        <taxon>Euheterodonta</taxon>
        <taxon>Imparidentia</taxon>
        <taxon>Neoheterodontei</taxon>
        <taxon>Myida</taxon>
        <taxon>Dreissenoidea</taxon>
        <taxon>Dreissenidae</taxon>
        <taxon>Dreissena</taxon>
    </lineage>
</organism>
<evidence type="ECO:0000313" key="2">
    <source>
        <dbReference type="Proteomes" id="UP000828390"/>
    </source>
</evidence>
<accession>A0A9D4RMQ6</accession>
<keyword evidence="2" id="KW-1185">Reference proteome</keyword>
<dbReference type="AlphaFoldDB" id="A0A9D4RMQ6"/>
<proteinExistence type="predicted"/>
<name>A0A9D4RMQ6_DREPO</name>
<reference evidence="1" key="1">
    <citation type="journal article" date="2019" name="bioRxiv">
        <title>The Genome of the Zebra Mussel, Dreissena polymorpha: A Resource for Invasive Species Research.</title>
        <authorList>
            <person name="McCartney M.A."/>
            <person name="Auch B."/>
            <person name="Kono T."/>
            <person name="Mallez S."/>
            <person name="Zhang Y."/>
            <person name="Obille A."/>
            <person name="Becker A."/>
            <person name="Abrahante J.E."/>
            <person name="Garbe J."/>
            <person name="Badalamenti J.P."/>
            <person name="Herman A."/>
            <person name="Mangelson H."/>
            <person name="Liachko I."/>
            <person name="Sullivan S."/>
            <person name="Sone E.D."/>
            <person name="Koren S."/>
            <person name="Silverstein K.A.T."/>
            <person name="Beckman K.B."/>
            <person name="Gohl D.M."/>
        </authorList>
    </citation>
    <scope>NUCLEOTIDE SEQUENCE</scope>
    <source>
        <strain evidence="1">Duluth1</strain>
        <tissue evidence="1">Whole animal</tissue>
    </source>
</reference>
<gene>
    <name evidence="1" type="ORF">DPMN_036101</name>
</gene>
<protein>
    <submittedName>
        <fullName evidence="1">Uncharacterized protein</fullName>
    </submittedName>
</protein>
<dbReference type="EMBL" id="JAIWYP010000002">
    <property type="protein sequence ID" value="KAH3872878.1"/>
    <property type="molecule type" value="Genomic_DNA"/>
</dbReference>
<dbReference type="Proteomes" id="UP000828390">
    <property type="component" value="Unassembled WGS sequence"/>
</dbReference>
<evidence type="ECO:0000313" key="1">
    <source>
        <dbReference type="EMBL" id="KAH3872878.1"/>
    </source>
</evidence>